<dbReference type="Proteomes" id="UP000032101">
    <property type="component" value="Unassembled WGS sequence"/>
</dbReference>
<dbReference type="EMBL" id="JXNZ01000286">
    <property type="protein sequence ID" value="KIQ57058.1"/>
    <property type="molecule type" value="Genomic_DNA"/>
</dbReference>
<sequence length="61" mass="6815">MTGKTVAQTTKYVIKYKLNDERRFEFAQLETGTQEEALAALQALHGKTDDVITDVKVSKAL</sequence>
<accession>A0A0D0PE80</accession>
<proteinExistence type="predicted"/>
<reference evidence="1 2" key="1">
    <citation type="submission" date="2015-01" db="EMBL/GenBank/DDBJ databases">
        <title>Draft Genome Sequence of the Biocontrol and Plant Growth-Promoting Rhizobacteria (PGPR) Pseudomonas fluorescens UM270.</title>
        <authorList>
            <person name="Hernandez-Salmeron J.E."/>
            <person name="Santoyo G."/>
            <person name="Moreno-Hagelsieb G."/>
            <person name="Hernandez-Leon R."/>
        </authorList>
    </citation>
    <scope>NUCLEOTIDE SEQUENCE [LARGE SCALE GENOMIC DNA]</scope>
    <source>
        <strain evidence="1 2">UM270</strain>
    </source>
</reference>
<organism evidence="1 2">
    <name type="scientific">Pseudomonas fluorescens</name>
    <dbReference type="NCBI Taxonomy" id="294"/>
    <lineage>
        <taxon>Bacteria</taxon>
        <taxon>Pseudomonadati</taxon>
        <taxon>Pseudomonadota</taxon>
        <taxon>Gammaproteobacteria</taxon>
        <taxon>Pseudomonadales</taxon>
        <taxon>Pseudomonadaceae</taxon>
        <taxon>Pseudomonas</taxon>
    </lineage>
</organism>
<evidence type="ECO:0000313" key="2">
    <source>
        <dbReference type="Proteomes" id="UP000032101"/>
    </source>
</evidence>
<dbReference type="RefSeq" id="WP_042732066.1">
    <property type="nucleotide sequence ID" value="NZ_JXNZ01000286.1"/>
</dbReference>
<evidence type="ECO:0000313" key="1">
    <source>
        <dbReference type="EMBL" id="KIQ57058.1"/>
    </source>
</evidence>
<gene>
    <name evidence="1" type="ORF">RL74_22830</name>
</gene>
<dbReference type="AlphaFoldDB" id="A0A0D0PE80"/>
<dbReference type="PATRIC" id="fig|294.124.peg.4709"/>
<protein>
    <submittedName>
        <fullName evidence="1">Uncharacterized protein</fullName>
    </submittedName>
</protein>
<comment type="caution">
    <text evidence="1">The sequence shown here is derived from an EMBL/GenBank/DDBJ whole genome shotgun (WGS) entry which is preliminary data.</text>
</comment>
<name>A0A0D0PE80_PSEFL</name>